<dbReference type="AlphaFoldDB" id="A0A0B1Q6E5"/>
<dbReference type="PROSITE" id="PS50404">
    <property type="entry name" value="GST_NTER"/>
    <property type="match status" value="1"/>
</dbReference>
<dbReference type="SUPFAM" id="SSF52833">
    <property type="entry name" value="Thioredoxin-like"/>
    <property type="match status" value="1"/>
</dbReference>
<dbReference type="PANTHER" id="PTHR43968:SF6">
    <property type="entry name" value="GLUTATHIONE S-TRANSFERASE OMEGA"/>
    <property type="match status" value="1"/>
</dbReference>
<name>A0A0B1Q6E5_9HYPH</name>
<reference evidence="2 3" key="1">
    <citation type="submission" date="2014-09" db="EMBL/GenBank/DDBJ databases">
        <title>Isolation and characterization of Aurantimonas altamirensis ON-56566 from clinical sample following a dog bite.</title>
        <authorList>
            <person name="Eshaghi A."/>
            <person name="Li A."/>
            <person name="Shahinas D."/>
            <person name="Bahn P."/>
            <person name="Kus J.V."/>
            <person name="Patel S.N."/>
        </authorList>
    </citation>
    <scope>NUCLEOTIDE SEQUENCE [LARGE SCALE GENOMIC DNA]</scope>
    <source>
        <strain evidence="2 3">ON-56566</strain>
    </source>
</reference>
<dbReference type="InterPro" id="IPR036249">
    <property type="entry name" value="Thioredoxin-like_sf"/>
</dbReference>
<dbReference type="CDD" id="cd03049">
    <property type="entry name" value="GST_N_3"/>
    <property type="match status" value="1"/>
</dbReference>
<evidence type="ECO:0000313" key="3">
    <source>
        <dbReference type="Proteomes" id="UP000030826"/>
    </source>
</evidence>
<dbReference type="InterPro" id="IPR050983">
    <property type="entry name" value="GST_Omega/HSP26"/>
</dbReference>
<dbReference type="STRING" id="370622.LA66_07760"/>
<dbReference type="CDD" id="cd03205">
    <property type="entry name" value="GST_C_6"/>
    <property type="match status" value="1"/>
</dbReference>
<dbReference type="InterPro" id="IPR036282">
    <property type="entry name" value="Glutathione-S-Trfase_C_sf"/>
</dbReference>
<proteinExistence type="predicted"/>
<keyword evidence="2" id="KW-0808">Transferase</keyword>
<feature type="domain" description="GST N-terminal" evidence="1">
    <location>
        <begin position="1"/>
        <end position="79"/>
    </location>
</feature>
<dbReference type="Gene3D" id="1.20.1050.10">
    <property type="match status" value="1"/>
</dbReference>
<protein>
    <submittedName>
        <fullName evidence="2">Glutathione S-transferase</fullName>
    </submittedName>
</protein>
<dbReference type="Pfam" id="PF13410">
    <property type="entry name" value="GST_C_2"/>
    <property type="match status" value="1"/>
</dbReference>
<dbReference type="GO" id="GO:0016740">
    <property type="term" value="F:transferase activity"/>
    <property type="evidence" value="ECO:0007669"/>
    <property type="project" value="UniProtKB-KW"/>
</dbReference>
<dbReference type="GO" id="GO:0005737">
    <property type="term" value="C:cytoplasm"/>
    <property type="evidence" value="ECO:0007669"/>
    <property type="project" value="TreeGrafter"/>
</dbReference>
<gene>
    <name evidence="2" type="ORF">LA66_07760</name>
</gene>
<comment type="caution">
    <text evidence="2">The sequence shown here is derived from an EMBL/GenBank/DDBJ whole genome shotgun (WGS) entry which is preliminary data.</text>
</comment>
<sequence length="199" mass="22421">MMRLLYSKPSPYASKVRLAAHHCDLKLELVSTDTGSAPAELIAANPLGKIPVLLLDDGSSVHDSKVICEYFDRLSGNLLIPQTMDAWLQAKRTESLIDGATECAQLRLYEVRYRPEEMRYQPMMDKQWGRAMRALKVLDGEVAALPDQPNIAHFALAADLGWLSLRFGGEWEGENPNLVRWLEEFAKSYPAFEELKPMA</sequence>
<dbReference type="Proteomes" id="UP000030826">
    <property type="component" value="Unassembled WGS sequence"/>
</dbReference>
<organism evidence="2 3">
    <name type="scientific">Aureimonas altamirensis</name>
    <dbReference type="NCBI Taxonomy" id="370622"/>
    <lineage>
        <taxon>Bacteria</taxon>
        <taxon>Pseudomonadati</taxon>
        <taxon>Pseudomonadota</taxon>
        <taxon>Alphaproteobacteria</taxon>
        <taxon>Hyphomicrobiales</taxon>
        <taxon>Aurantimonadaceae</taxon>
        <taxon>Aureimonas</taxon>
    </lineage>
</organism>
<evidence type="ECO:0000259" key="1">
    <source>
        <dbReference type="PROSITE" id="PS50404"/>
    </source>
</evidence>
<evidence type="ECO:0000313" key="2">
    <source>
        <dbReference type="EMBL" id="KHJ56418.1"/>
    </source>
</evidence>
<dbReference type="EMBL" id="JRFJ01000001">
    <property type="protein sequence ID" value="KHJ56418.1"/>
    <property type="molecule type" value="Genomic_DNA"/>
</dbReference>
<dbReference type="SUPFAM" id="SSF47616">
    <property type="entry name" value="GST C-terminal domain-like"/>
    <property type="match status" value="1"/>
</dbReference>
<dbReference type="Pfam" id="PF13409">
    <property type="entry name" value="GST_N_2"/>
    <property type="match status" value="1"/>
</dbReference>
<accession>A0A0B1Q6E5</accession>
<dbReference type="InterPro" id="IPR004045">
    <property type="entry name" value="Glutathione_S-Trfase_N"/>
</dbReference>
<dbReference type="Gene3D" id="3.40.30.10">
    <property type="entry name" value="Glutaredoxin"/>
    <property type="match status" value="1"/>
</dbReference>
<dbReference type="PANTHER" id="PTHR43968">
    <property type="match status" value="1"/>
</dbReference>